<dbReference type="RefSeq" id="WP_126074087.1">
    <property type="nucleotide sequence ID" value="NZ_CP051166.1"/>
</dbReference>
<comment type="caution">
    <text evidence="2">The sequence shown here is derived from an EMBL/GenBank/DDBJ whole genome shotgun (WGS) entry which is preliminary data.</text>
</comment>
<name>A0A430HN11_9BURK</name>
<gene>
    <name evidence="2" type="ORF">EJB06_11090</name>
</gene>
<sequence length="136" mass="15883">MITFKSPKKNFKEKYSFQKTTWRLFQYHAEINFINTNNDARILSGAASYLDPPQLVKCHIRSELTIPRRIGQLLYKRFKTIGHTPPACHKTGVRRPRRLTQRHDFPSIFIPFPAPPRRPANTGARPPPNIADMQFR</sequence>
<dbReference type="Proteomes" id="UP000278085">
    <property type="component" value="Unassembled WGS sequence"/>
</dbReference>
<keyword evidence="3" id="KW-1185">Reference proteome</keyword>
<dbReference type="EMBL" id="RXLQ01000005">
    <property type="protein sequence ID" value="RSZ58881.1"/>
    <property type="molecule type" value="Genomic_DNA"/>
</dbReference>
<reference evidence="2 3" key="1">
    <citation type="submission" date="2018-12" db="EMBL/GenBank/DDBJ databases">
        <authorList>
            <person name="Yang E."/>
        </authorList>
    </citation>
    <scope>NUCLEOTIDE SEQUENCE [LARGE SCALE GENOMIC DNA]</scope>
    <source>
        <strain evidence="2 3">SOD</strain>
    </source>
</reference>
<accession>A0A430HN11</accession>
<evidence type="ECO:0000313" key="2">
    <source>
        <dbReference type="EMBL" id="RSZ58881.1"/>
    </source>
</evidence>
<evidence type="ECO:0000313" key="3">
    <source>
        <dbReference type="Proteomes" id="UP000278085"/>
    </source>
</evidence>
<protein>
    <submittedName>
        <fullName evidence="2">Uncharacterized protein</fullName>
    </submittedName>
</protein>
<evidence type="ECO:0000256" key="1">
    <source>
        <dbReference type="SAM" id="MobiDB-lite"/>
    </source>
</evidence>
<dbReference type="AlphaFoldDB" id="A0A430HN11"/>
<proteinExistence type="predicted"/>
<organism evidence="2 3">
    <name type="scientific">Massilia atriviolacea</name>
    <dbReference type="NCBI Taxonomy" id="2495579"/>
    <lineage>
        <taxon>Bacteria</taxon>
        <taxon>Pseudomonadati</taxon>
        <taxon>Pseudomonadota</taxon>
        <taxon>Betaproteobacteria</taxon>
        <taxon>Burkholderiales</taxon>
        <taxon>Oxalobacteraceae</taxon>
        <taxon>Telluria group</taxon>
        <taxon>Massilia</taxon>
    </lineage>
</organism>
<feature type="region of interest" description="Disordered" evidence="1">
    <location>
        <begin position="111"/>
        <end position="136"/>
    </location>
</feature>